<dbReference type="STRING" id="1223515.B842_07755"/>
<dbReference type="Pfam" id="PF04023">
    <property type="entry name" value="FeoA"/>
    <property type="match status" value="1"/>
</dbReference>
<keyword evidence="1" id="KW-0408">Iron</keyword>
<dbReference type="RefSeq" id="WP_169744857.1">
    <property type="nucleotide sequence ID" value="NZ_BCSU01000017.1"/>
</dbReference>
<dbReference type="InterPro" id="IPR007167">
    <property type="entry name" value="Fe-transptr_FeoA-like"/>
</dbReference>
<evidence type="ECO:0000313" key="3">
    <source>
        <dbReference type="EMBL" id="AJE33400.1"/>
    </source>
</evidence>
<dbReference type="HOGENOM" id="CLU_150646_11_2_11"/>
<feature type="domain" description="Ferrous iron transporter FeoA-like" evidence="2">
    <location>
        <begin position="4"/>
        <end position="77"/>
    </location>
</feature>
<gene>
    <name evidence="3" type="ORF">B842_07755</name>
</gene>
<dbReference type="SUPFAM" id="SSF50037">
    <property type="entry name" value="C-terminal domain of transcriptional repressors"/>
    <property type="match status" value="1"/>
</dbReference>
<dbReference type="Gene3D" id="2.30.30.90">
    <property type="match status" value="1"/>
</dbReference>
<keyword evidence="4" id="KW-1185">Reference proteome</keyword>
<evidence type="ECO:0000259" key="2">
    <source>
        <dbReference type="SMART" id="SM00899"/>
    </source>
</evidence>
<protein>
    <recommendedName>
        <fullName evidence="2">Ferrous iron transporter FeoA-like domain-containing protein</fullName>
    </recommendedName>
</protein>
<dbReference type="EMBL" id="CP005286">
    <property type="protein sequence ID" value="AJE33400.1"/>
    <property type="molecule type" value="Genomic_DNA"/>
</dbReference>
<evidence type="ECO:0000313" key="4">
    <source>
        <dbReference type="Proteomes" id="UP000031524"/>
    </source>
</evidence>
<organism evidence="3 4">
    <name type="scientific">Corynebacterium humireducens NBRC 106098 = DSM 45392</name>
    <dbReference type="NCBI Taxonomy" id="1223515"/>
    <lineage>
        <taxon>Bacteria</taxon>
        <taxon>Bacillati</taxon>
        <taxon>Actinomycetota</taxon>
        <taxon>Actinomycetes</taxon>
        <taxon>Mycobacteriales</taxon>
        <taxon>Corynebacteriaceae</taxon>
        <taxon>Corynebacterium</taxon>
    </lineage>
</organism>
<sequence>MMTCPLPTAPRNCPLRLLAVNPDLPADIRRRLAELGLGQGVEFSLDRRAIGGACLVCIGTARYVIDRRTASGLTVAPA</sequence>
<dbReference type="InterPro" id="IPR038157">
    <property type="entry name" value="FeoA_core_dom"/>
</dbReference>
<dbReference type="SMART" id="SM00899">
    <property type="entry name" value="FeoA"/>
    <property type="match status" value="1"/>
</dbReference>
<evidence type="ECO:0000256" key="1">
    <source>
        <dbReference type="ARBA" id="ARBA00023004"/>
    </source>
</evidence>
<name>A0A0B5D3A8_9CORY</name>
<dbReference type="GO" id="GO:0046914">
    <property type="term" value="F:transition metal ion binding"/>
    <property type="evidence" value="ECO:0007669"/>
    <property type="project" value="InterPro"/>
</dbReference>
<accession>A0A0B5D3A8</accession>
<dbReference type="Proteomes" id="UP000031524">
    <property type="component" value="Chromosome"/>
</dbReference>
<reference evidence="3 4" key="1">
    <citation type="submission" date="2013-04" db="EMBL/GenBank/DDBJ databases">
        <title>Complete genome sequence of Corynebacterium humireducens DSM 45392(T), isolated from a wastewater-fed microbial fuel cell.</title>
        <authorList>
            <person name="Ruckert C."/>
            <person name="Albersmeier A."/>
            <person name="Kalinowski J."/>
        </authorList>
    </citation>
    <scope>NUCLEOTIDE SEQUENCE [LARGE SCALE GENOMIC DNA]</scope>
    <source>
        <strain evidence="4">MFC-5</strain>
    </source>
</reference>
<dbReference type="AlphaFoldDB" id="A0A0B5D3A8"/>
<dbReference type="InterPro" id="IPR008988">
    <property type="entry name" value="Transcriptional_repressor_C"/>
</dbReference>
<proteinExistence type="predicted"/>
<dbReference type="KEGG" id="chm:B842_07755"/>